<evidence type="ECO:0000256" key="3">
    <source>
        <dbReference type="ARBA" id="ARBA00022722"/>
    </source>
</evidence>
<dbReference type="STRING" id="323259.Mhun_0767"/>
<dbReference type="GO" id="GO:0110001">
    <property type="term" value="C:toxin-antitoxin complex"/>
    <property type="evidence" value="ECO:0007669"/>
    <property type="project" value="InterPro"/>
</dbReference>
<organism evidence="6 7">
    <name type="scientific">Methanospirillum hungatei JF-1 (strain ATCC 27890 / DSM 864 / NBRC 100397 / JF-1)</name>
    <dbReference type="NCBI Taxonomy" id="323259"/>
    <lineage>
        <taxon>Archaea</taxon>
        <taxon>Methanobacteriati</taxon>
        <taxon>Methanobacteriota</taxon>
        <taxon>Stenosarchaea group</taxon>
        <taxon>Methanomicrobia</taxon>
        <taxon>Methanomicrobiales</taxon>
        <taxon>Methanospirillaceae</taxon>
        <taxon>Methanospirillum</taxon>
    </lineage>
</organism>
<dbReference type="HOGENOM" id="CLU_152343_0_0_2"/>
<comment type="similarity">
    <text evidence="5">Belongs to the HepT RNase toxin family.</text>
</comment>
<dbReference type="GO" id="GO:0004540">
    <property type="term" value="F:RNA nuclease activity"/>
    <property type="evidence" value="ECO:0007669"/>
    <property type="project" value="InterPro"/>
</dbReference>
<evidence type="ECO:0000256" key="4">
    <source>
        <dbReference type="ARBA" id="ARBA00022801"/>
    </source>
</evidence>
<dbReference type="KEGG" id="mhu:Mhun_0767"/>
<dbReference type="InParanoid" id="Q2FPB3"/>
<keyword evidence="1" id="KW-0597">Phosphoprotein</keyword>
<dbReference type="GeneID" id="3922005"/>
<gene>
    <name evidence="6" type="ordered locus">Mhun_0767</name>
</gene>
<dbReference type="Gene3D" id="1.20.120.580">
    <property type="entry name" value="bsu32300-like"/>
    <property type="match status" value="1"/>
</dbReference>
<dbReference type="Pfam" id="PF01934">
    <property type="entry name" value="HepT-like"/>
    <property type="match status" value="1"/>
</dbReference>
<reference evidence="7" key="1">
    <citation type="journal article" date="2016" name="Stand. Genomic Sci.">
        <title>Complete genome sequence of Methanospirillum hungatei type strain JF1.</title>
        <authorList>
            <person name="Gunsalus R.P."/>
            <person name="Cook L.E."/>
            <person name="Crable B."/>
            <person name="Rohlin L."/>
            <person name="McDonald E."/>
            <person name="Mouttaki H."/>
            <person name="Sieber J.R."/>
            <person name="Poweleit N."/>
            <person name="Zhou H."/>
            <person name="Lapidus A.L."/>
            <person name="Daligault H.E."/>
            <person name="Land M."/>
            <person name="Gilna P."/>
            <person name="Ivanova N."/>
            <person name="Kyrpides N."/>
            <person name="Culley D.E."/>
            <person name="McInerney M.J."/>
        </authorList>
    </citation>
    <scope>NUCLEOTIDE SEQUENCE [LARGE SCALE GENOMIC DNA]</scope>
    <source>
        <strain evidence="7">ATCC 27890 / DSM 864 / NBRC 100397 / JF-1</strain>
    </source>
</reference>
<evidence type="ECO:0000256" key="1">
    <source>
        <dbReference type="ARBA" id="ARBA00022553"/>
    </source>
</evidence>
<proteinExistence type="inferred from homology"/>
<dbReference type="RefSeq" id="WP_011447798.1">
    <property type="nucleotide sequence ID" value="NC_007796.1"/>
</dbReference>
<keyword evidence="3" id="KW-0540">Nuclease</keyword>
<dbReference type="EMBL" id="CP000254">
    <property type="protein sequence ID" value="ABD40519.1"/>
    <property type="molecule type" value="Genomic_DNA"/>
</dbReference>
<name>Q2FPB3_METHJ</name>
<keyword evidence="7" id="KW-1185">Reference proteome</keyword>
<evidence type="ECO:0000256" key="5">
    <source>
        <dbReference type="ARBA" id="ARBA00024207"/>
    </source>
</evidence>
<evidence type="ECO:0000256" key="2">
    <source>
        <dbReference type="ARBA" id="ARBA00022649"/>
    </source>
</evidence>
<dbReference type="EnsemblBacteria" id="ABD40519">
    <property type="protein sequence ID" value="ABD40519"/>
    <property type="gene ID" value="Mhun_0767"/>
</dbReference>
<dbReference type="OrthoDB" id="105549at2157"/>
<dbReference type="GO" id="GO:0016787">
    <property type="term" value="F:hydrolase activity"/>
    <property type="evidence" value="ECO:0007669"/>
    <property type="project" value="UniProtKB-KW"/>
</dbReference>
<keyword evidence="4" id="KW-0378">Hydrolase</keyword>
<dbReference type="AlphaFoldDB" id="Q2FPB3"/>
<dbReference type="InterPro" id="IPR037038">
    <property type="entry name" value="HepT-like_sf"/>
</dbReference>
<sequence length="139" mass="16486">MDQVRKDRYLDKLNWIYDRSRLIGIWQEDLSDFQTLQDIKTVLAIFKAFQEITEAFMDCIAMYLRDNNIPPRDDYTNIDRVDLFSNEQKQLLREMNGLRNRIIHRYNGTDDTLALTGICQSLSDMISLTKTLQVWIDNS</sequence>
<dbReference type="InterPro" id="IPR008201">
    <property type="entry name" value="HepT-like"/>
</dbReference>
<protein>
    <recommendedName>
        <fullName evidence="8">DUF86 domain-containing protein</fullName>
    </recommendedName>
</protein>
<dbReference type="eggNOG" id="arCOG02108">
    <property type="taxonomic scope" value="Archaea"/>
</dbReference>
<evidence type="ECO:0000313" key="6">
    <source>
        <dbReference type="EMBL" id="ABD40519.1"/>
    </source>
</evidence>
<evidence type="ECO:0000313" key="7">
    <source>
        <dbReference type="Proteomes" id="UP000001941"/>
    </source>
</evidence>
<dbReference type="Proteomes" id="UP000001941">
    <property type="component" value="Chromosome"/>
</dbReference>
<evidence type="ECO:0008006" key="8">
    <source>
        <dbReference type="Google" id="ProtNLM"/>
    </source>
</evidence>
<keyword evidence="2" id="KW-1277">Toxin-antitoxin system</keyword>
<accession>Q2FPB3</accession>